<proteinExistence type="predicted"/>
<protein>
    <submittedName>
        <fullName evidence="3">Uncharacterized protein</fullName>
    </submittedName>
</protein>
<organism evidence="3 4">
    <name type="scientific">Phytohabitans maris</name>
    <dbReference type="NCBI Taxonomy" id="3071409"/>
    <lineage>
        <taxon>Bacteria</taxon>
        <taxon>Bacillati</taxon>
        <taxon>Actinomycetota</taxon>
        <taxon>Actinomycetes</taxon>
        <taxon>Micromonosporales</taxon>
        <taxon>Micromonosporaceae</taxon>
    </lineage>
</organism>
<accession>A0ABU0ZNM4</accession>
<gene>
    <name evidence="3" type="ORF">RB614_27465</name>
</gene>
<keyword evidence="4" id="KW-1185">Reference proteome</keyword>
<evidence type="ECO:0000256" key="1">
    <source>
        <dbReference type="SAM" id="MobiDB-lite"/>
    </source>
</evidence>
<feature type="compositionally biased region" description="Basic residues" evidence="1">
    <location>
        <begin position="337"/>
        <end position="347"/>
    </location>
</feature>
<feature type="transmembrane region" description="Helical" evidence="2">
    <location>
        <begin position="204"/>
        <end position="222"/>
    </location>
</feature>
<keyword evidence="2" id="KW-0812">Transmembrane</keyword>
<dbReference type="EMBL" id="JAVHUY010000029">
    <property type="protein sequence ID" value="MDQ7908271.1"/>
    <property type="molecule type" value="Genomic_DNA"/>
</dbReference>
<dbReference type="Gene3D" id="2.60.120.200">
    <property type="match status" value="1"/>
</dbReference>
<evidence type="ECO:0000313" key="4">
    <source>
        <dbReference type="Proteomes" id="UP001230908"/>
    </source>
</evidence>
<name>A0ABU0ZNM4_9ACTN</name>
<sequence>MADGVLGEVCHQTGETAGSHRAILTPWAKAGLVVKDGTRAGSSYAAVMLTGAHGVRMQHDYVHDRAGSTGGGPRWLRLTRSGDTVTGAESADGAQWTDVGSVRLSGLPSTVEIGLFATSPQYAETVDTPFGTTGVATEPSRLTATFDHVDPAGDWTGTVLGGARARESGGYERDGDRFTLRGTGDIAPAVAGATGLGTTITQTLAGTFAAFIVMVVVGALTATGEYRRGLIRTALAATPGRGRVLAAKALVVGCWPCGRRPPCWPARWPSRPATPEPPGLASSGRRVRERGPGTAVCHGPERNAWKARHAARYLAACHSAPRPRSALPPIGSAPRRPPARPAHRSAT</sequence>
<reference evidence="3 4" key="1">
    <citation type="submission" date="2023-08" db="EMBL/GenBank/DDBJ databases">
        <title>Phytohabitans sansha sp. nov., isolated from marine sediment.</title>
        <authorList>
            <person name="Zhao Y."/>
            <person name="Yi K."/>
        </authorList>
    </citation>
    <scope>NUCLEOTIDE SEQUENCE [LARGE SCALE GENOMIC DNA]</scope>
    <source>
        <strain evidence="3 4">ZYX-F-186</strain>
    </source>
</reference>
<keyword evidence="2" id="KW-0472">Membrane</keyword>
<evidence type="ECO:0000313" key="3">
    <source>
        <dbReference type="EMBL" id="MDQ7908271.1"/>
    </source>
</evidence>
<feature type="region of interest" description="Disordered" evidence="1">
    <location>
        <begin position="267"/>
        <end position="300"/>
    </location>
</feature>
<keyword evidence="2" id="KW-1133">Transmembrane helix</keyword>
<dbReference type="Proteomes" id="UP001230908">
    <property type="component" value="Unassembled WGS sequence"/>
</dbReference>
<dbReference type="RefSeq" id="WP_308715541.1">
    <property type="nucleotide sequence ID" value="NZ_JAVHUY010000029.1"/>
</dbReference>
<feature type="region of interest" description="Disordered" evidence="1">
    <location>
        <begin position="319"/>
        <end position="347"/>
    </location>
</feature>
<comment type="caution">
    <text evidence="3">The sequence shown here is derived from an EMBL/GenBank/DDBJ whole genome shotgun (WGS) entry which is preliminary data.</text>
</comment>
<evidence type="ECO:0000256" key="2">
    <source>
        <dbReference type="SAM" id="Phobius"/>
    </source>
</evidence>